<evidence type="ECO:0000256" key="1">
    <source>
        <dbReference type="ARBA" id="ARBA00007198"/>
    </source>
</evidence>
<evidence type="ECO:0000256" key="2">
    <source>
        <dbReference type="PROSITE-ProRule" id="PRU01282"/>
    </source>
</evidence>
<dbReference type="PROSITE" id="PS51353">
    <property type="entry name" value="ARSC"/>
    <property type="match status" value="1"/>
</dbReference>
<reference evidence="3 4" key="1">
    <citation type="submission" date="2016-11" db="EMBL/GenBank/DDBJ databases">
        <authorList>
            <person name="Jaros S."/>
            <person name="Januszkiewicz K."/>
            <person name="Wedrychowicz H."/>
        </authorList>
    </citation>
    <scope>NUCLEOTIDE SEQUENCE [LARGE SCALE GENOMIC DNA]</scope>
    <source>
        <strain evidence="3 4">CGMCC 1.7049</strain>
    </source>
</reference>
<dbReference type="STRING" id="490188.SAMN04488068_1370"/>
<dbReference type="RefSeq" id="WP_072895821.1">
    <property type="nucleotide sequence ID" value="NZ_FQWZ01000003.1"/>
</dbReference>
<evidence type="ECO:0000313" key="3">
    <source>
        <dbReference type="EMBL" id="SHG79029.1"/>
    </source>
</evidence>
<organism evidence="3 4">
    <name type="scientific">Hydrocarboniphaga daqingensis</name>
    <dbReference type="NCBI Taxonomy" id="490188"/>
    <lineage>
        <taxon>Bacteria</taxon>
        <taxon>Pseudomonadati</taxon>
        <taxon>Pseudomonadota</taxon>
        <taxon>Gammaproteobacteria</taxon>
        <taxon>Nevskiales</taxon>
        <taxon>Nevskiaceae</taxon>
        <taxon>Hydrocarboniphaga</taxon>
    </lineage>
</organism>
<proteinExistence type="inferred from homology"/>
<sequence>MSVIVYGIKNCDTVQRALQALDAAGIAYQFHDFKKEGLDAATAQRWIDALGVDVVVNRKGTTWRKLDEPTRNGLTAASAAALLVREPSLVKRPVIVHRAGITIGFAKGDEAAVIDAVRAGAG</sequence>
<dbReference type="OrthoDB" id="9803749at2"/>
<dbReference type="SUPFAM" id="SSF52833">
    <property type="entry name" value="Thioredoxin-like"/>
    <property type="match status" value="1"/>
</dbReference>
<name>A0A1M5MQ63_9GAMM</name>
<dbReference type="PANTHER" id="PTHR30041:SF8">
    <property type="entry name" value="PROTEIN YFFB"/>
    <property type="match status" value="1"/>
</dbReference>
<dbReference type="PANTHER" id="PTHR30041">
    <property type="entry name" value="ARSENATE REDUCTASE"/>
    <property type="match status" value="1"/>
</dbReference>
<dbReference type="EMBL" id="FQWZ01000003">
    <property type="protein sequence ID" value="SHG79029.1"/>
    <property type="molecule type" value="Genomic_DNA"/>
</dbReference>
<keyword evidence="4" id="KW-1185">Reference proteome</keyword>
<dbReference type="InterPro" id="IPR006504">
    <property type="entry name" value="Tscrpt_reg_Spx/MgsR"/>
</dbReference>
<comment type="similarity">
    <text evidence="1 2">Belongs to the ArsC family.</text>
</comment>
<dbReference type="NCBIfam" id="TIGR01617">
    <property type="entry name" value="arsC_related"/>
    <property type="match status" value="1"/>
</dbReference>
<accession>A0A1M5MQ63</accession>
<dbReference type="Gene3D" id="3.40.30.10">
    <property type="entry name" value="Glutaredoxin"/>
    <property type="match status" value="1"/>
</dbReference>
<dbReference type="InterPro" id="IPR036249">
    <property type="entry name" value="Thioredoxin-like_sf"/>
</dbReference>
<evidence type="ECO:0000313" key="4">
    <source>
        <dbReference type="Proteomes" id="UP000199758"/>
    </source>
</evidence>
<protein>
    <submittedName>
        <fullName evidence="3">Transcriptional regulator, Spx/MgsR family</fullName>
    </submittedName>
</protein>
<dbReference type="Proteomes" id="UP000199758">
    <property type="component" value="Unassembled WGS sequence"/>
</dbReference>
<dbReference type="AlphaFoldDB" id="A0A1M5MQ63"/>
<dbReference type="InterPro" id="IPR006660">
    <property type="entry name" value="Arsenate_reductase-like"/>
</dbReference>
<gene>
    <name evidence="3" type="ORF">SAMN04488068_1370</name>
</gene>
<dbReference type="Pfam" id="PF03960">
    <property type="entry name" value="ArsC"/>
    <property type="match status" value="1"/>
</dbReference>